<dbReference type="InterPro" id="IPR002821">
    <property type="entry name" value="Hydantoinase_A"/>
</dbReference>
<dbReference type="GO" id="GO:0005829">
    <property type="term" value="C:cytosol"/>
    <property type="evidence" value="ECO:0007669"/>
    <property type="project" value="TreeGrafter"/>
</dbReference>
<dbReference type="InterPro" id="IPR045079">
    <property type="entry name" value="Oxoprolinase-like"/>
</dbReference>
<evidence type="ECO:0000259" key="1">
    <source>
        <dbReference type="Pfam" id="PF01968"/>
    </source>
</evidence>
<dbReference type="AlphaFoldDB" id="A0A5C4JTH0"/>
<dbReference type="Proteomes" id="UP000307874">
    <property type="component" value="Unassembled WGS sequence"/>
</dbReference>
<dbReference type="RefSeq" id="WP_138747639.1">
    <property type="nucleotide sequence ID" value="NZ_VCLB01000003.1"/>
</dbReference>
<dbReference type="Pfam" id="PF19278">
    <property type="entry name" value="Hydant_A_C"/>
    <property type="match status" value="1"/>
</dbReference>
<dbReference type="EMBL" id="VCLB01000003">
    <property type="protein sequence ID" value="TNB48735.1"/>
    <property type="molecule type" value="Genomic_DNA"/>
</dbReference>
<name>A0A5C4JTH0_9HYPH</name>
<sequence length="693" mass="73622">MFRLAIDIGGTFTDMVLEGDGLSSLKVLTTPEAPEKAALEGSLALLSENNVEFADVSAVIHGTTLATNALIERRGAKTALVTTRGFRDILEMGYERRFEQYDVNLQLPAPLVPRELRMTVDERMDAYGKVIRAPQEDEIDAIAAQLLEKRVEAVAIGFLHSTASDAHERQVAKWLRARLPEDVTICLSSEVSPEIREYERFSTVAANAYVRPLMSRYLNRFDAAMRERGFAGEFLLMLSGGGLTTVDQAARMPIRLVESGPAGGVALGARVSREVGIAKMLAFDMGGTTAKICFLENAQPATARRFEVARAWRDIKGSGLPVRIPTTELVEIGAGGGSIARRDTLGRLAVGPKSAGAAPGPAAYGLGGSEPTITDANVVLGKLSPEGFAGGRLALRPELAVAAIKEKVVGPLGMSSPEWAAAGITEIGEEAMANAARVHAVEQGKNVSAYTLMASGGAGPLHAVRLAEKLGISRVVIPAFAGVGSAVGFLSAPIAYEVARSVLAPLGRIDLDRLKRLQSEMAEEANAVVRPALARGTQPDIAIAAELRYEGQGHALRINLDGPVETAEALEKMRVAFVETYRAVYGAEHSGNAIELVALSLVAKGPEPVVATATDGSFDPRPATAIGTAEVFSPLSGERVTFARYRRGDERPGAVFEGPMLIVEDQTTIYASEGWQGYIHALGHVVLEREGNA</sequence>
<protein>
    <submittedName>
        <fullName evidence="4">Hydantoinase/oxoprolinase family protein</fullName>
    </submittedName>
</protein>
<dbReference type="OrthoDB" id="9759608at2"/>
<keyword evidence="5" id="KW-1185">Reference proteome</keyword>
<dbReference type="Pfam" id="PF05378">
    <property type="entry name" value="Hydant_A_N"/>
    <property type="match status" value="1"/>
</dbReference>
<feature type="domain" description="Hydantoinase/oxoprolinase N-terminal" evidence="2">
    <location>
        <begin position="3"/>
        <end position="177"/>
    </location>
</feature>
<evidence type="ECO:0000259" key="2">
    <source>
        <dbReference type="Pfam" id="PF05378"/>
    </source>
</evidence>
<feature type="domain" description="Acetophenone carboxylase-like C-terminal" evidence="3">
    <location>
        <begin position="540"/>
        <end position="679"/>
    </location>
</feature>
<gene>
    <name evidence="4" type="ORF">FF124_06305</name>
</gene>
<reference evidence="4 5" key="1">
    <citation type="submission" date="2019-06" db="EMBL/GenBank/DDBJ databases">
        <title>Martelella lutilitoris sp. nov., isolated from a tidal mudflat.</title>
        <authorList>
            <person name="Kim Y.-J."/>
        </authorList>
    </citation>
    <scope>NUCLEOTIDE SEQUENCE [LARGE SCALE GENOMIC DNA]</scope>
    <source>
        <strain evidence="4 5">GH2-6</strain>
    </source>
</reference>
<dbReference type="Pfam" id="PF01968">
    <property type="entry name" value="Hydantoinase_A"/>
    <property type="match status" value="1"/>
</dbReference>
<evidence type="ECO:0000259" key="3">
    <source>
        <dbReference type="Pfam" id="PF19278"/>
    </source>
</evidence>
<feature type="domain" description="Hydantoinase A/oxoprolinase" evidence="1">
    <location>
        <begin position="200"/>
        <end position="496"/>
    </location>
</feature>
<dbReference type="PANTHER" id="PTHR11365:SF23">
    <property type="entry name" value="HYPOTHETICAL 5-OXOPROLINASE (EUROFUNG)-RELATED"/>
    <property type="match status" value="1"/>
</dbReference>
<dbReference type="InterPro" id="IPR049517">
    <property type="entry name" value="ACX-like_C"/>
</dbReference>
<proteinExistence type="predicted"/>
<dbReference type="GO" id="GO:0017168">
    <property type="term" value="F:5-oxoprolinase (ATP-hydrolyzing) activity"/>
    <property type="evidence" value="ECO:0007669"/>
    <property type="project" value="TreeGrafter"/>
</dbReference>
<evidence type="ECO:0000313" key="4">
    <source>
        <dbReference type="EMBL" id="TNB48735.1"/>
    </source>
</evidence>
<dbReference type="PANTHER" id="PTHR11365">
    <property type="entry name" value="5-OXOPROLINASE RELATED"/>
    <property type="match status" value="1"/>
</dbReference>
<organism evidence="4 5">
    <name type="scientific">Martelella lutilitoris</name>
    <dbReference type="NCBI Taxonomy" id="2583532"/>
    <lineage>
        <taxon>Bacteria</taxon>
        <taxon>Pseudomonadati</taxon>
        <taxon>Pseudomonadota</taxon>
        <taxon>Alphaproteobacteria</taxon>
        <taxon>Hyphomicrobiales</taxon>
        <taxon>Aurantimonadaceae</taxon>
        <taxon>Martelella</taxon>
    </lineage>
</organism>
<accession>A0A5C4JTH0</accession>
<dbReference type="GO" id="GO:0006749">
    <property type="term" value="P:glutathione metabolic process"/>
    <property type="evidence" value="ECO:0007669"/>
    <property type="project" value="TreeGrafter"/>
</dbReference>
<evidence type="ECO:0000313" key="5">
    <source>
        <dbReference type="Proteomes" id="UP000307874"/>
    </source>
</evidence>
<comment type="caution">
    <text evidence="4">The sequence shown here is derived from an EMBL/GenBank/DDBJ whole genome shotgun (WGS) entry which is preliminary data.</text>
</comment>
<dbReference type="InterPro" id="IPR008040">
    <property type="entry name" value="Hydant_A_N"/>
</dbReference>